<dbReference type="InterPro" id="IPR012878">
    <property type="entry name" value="Beta-AFase-like_GH127_cat"/>
</dbReference>
<dbReference type="PANTHER" id="PTHR31151">
    <property type="entry name" value="PROLINE-TRNA LIGASE (DUF1680)"/>
    <property type="match status" value="1"/>
</dbReference>
<dbReference type="GO" id="GO:0046556">
    <property type="term" value="F:alpha-L-arabinofuranosidase activity"/>
    <property type="evidence" value="ECO:0007669"/>
    <property type="project" value="InterPro"/>
</dbReference>
<dbReference type="Pfam" id="PF20736">
    <property type="entry name" value="Glyco_hydro127M"/>
    <property type="match status" value="1"/>
</dbReference>
<evidence type="ECO:0000313" key="4">
    <source>
        <dbReference type="Proteomes" id="UP000836841"/>
    </source>
</evidence>
<dbReference type="EMBL" id="CAJVSB020000459">
    <property type="protein sequence ID" value="CAH2051014.1"/>
    <property type="molecule type" value="Genomic_DNA"/>
</dbReference>
<organism evidence="3 4">
    <name type="scientific">Thlaspi arvense</name>
    <name type="common">Field penny-cress</name>
    <dbReference type="NCBI Taxonomy" id="13288"/>
    <lineage>
        <taxon>Eukaryota</taxon>
        <taxon>Viridiplantae</taxon>
        <taxon>Streptophyta</taxon>
        <taxon>Embryophyta</taxon>
        <taxon>Tracheophyta</taxon>
        <taxon>Spermatophyta</taxon>
        <taxon>Magnoliopsida</taxon>
        <taxon>eudicotyledons</taxon>
        <taxon>Gunneridae</taxon>
        <taxon>Pentapetalae</taxon>
        <taxon>rosids</taxon>
        <taxon>malvids</taxon>
        <taxon>Brassicales</taxon>
        <taxon>Brassicaceae</taxon>
        <taxon>Thlaspideae</taxon>
        <taxon>Thlaspi</taxon>
    </lineage>
</organism>
<feature type="domain" description="Non-reducing end beta-L-arabinofuranosidase-like GH127 catalytic" evidence="1">
    <location>
        <begin position="5"/>
        <end position="135"/>
    </location>
</feature>
<accession>A0AAU9RTD1</accession>
<dbReference type="InterPro" id="IPR049046">
    <property type="entry name" value="Beta-AFase-like_GH127_middle"/>
</dbReference>
<dbReference type="GO" id="GO:0046373">
    <property type="term" value="P:L-arabinose metabolic process"/>
    <property type="evidence" value="ECO:0007669"/>
    <property type="project" value="InterPro"/>
</dbReference>
<gene>
    <name evidence="3" type="ORF">TAV2_LOCUS8693</name>
</gene>
<name>A0AAU9RTD1_THLAR</name>
<comment type="caution">
    <text evidence="3">The sequence shown here is derived from an EMBL/GenBank/DDBJ whole genome shotgun (WGS) entry which is preliminary data.</text>
</comment>
<sequence length="458" mass="50639">MVNEIGTFFMDIVNSSHAYPTGGTSVDEFWSNPKRLASTLKSENEESCTTYNMLKVSRHLFRWTKEMAYADYYERALTNGVLSIQRGTEPGVMIYMLPHGRGVSKARSVHSWGKQFESFWCCYGTGIESFSKLGDSIYFEEVGNVPGIYVIQYISSSLNWKSGHILLNQKVEPAVSWDSHLRVTFTILSKEKGPGVTSTLHFRIPFWTYSSSAKAVLNGQDLSLPPPGNFLSTPPQNWSPGDELTLELPMDLRTETIKDDRPEYASLQAIFYGPYLLAGLTSGDWDIKKDSSLSLSDWITPIPAAYNSHLISLSQQFTDSKVLVLTNSNLSITMDELPMPGTDSSVHATFRIILKDSDPSEFSIPDQIIGKSVMLEPLDFPGMVLTHQGMDKGLTIAESGDENGIFRFVAGLDGNDGTVSLESASQESCFVYGSSSLMLKCNPGSSDNEFKKAATFVV</sequence>
<dbReference type="Pfam" id="PF07944">
    <property type="entry name" value="Beta-AFase-like_GH127_cat"/>
    <property type="match status" value="1"/>
</dbReference>
<evidence type="ECO:0000259" key="1">
    <source>
        <dbReference type="Pfam" id="PF07944"/>
    </source>
</evidence>
<dbReference type="Gene3D" id="2.80.10.50">
    <property type="match status" value="1"/>
</dbReference>
<feature type="domain" description="Non-reducing end beta-L-arabinofuranosidase-like GH127 middle" evidence="2">
    <location>
        <begin position="147"/>
        <end position="250"/>
    </location>
</feature>
<dbReference type="PANTHER" id="PTHR31151:SF0">
    <property type="entry name" value="PROLINE-TRNA LIGASE (DUF1680)"/>
    <property type="match status" value="1"/>
</dbReference>
<proteinExistence type="predicted"/>
<keyword evidence="4" id="KW-1185">Reference proteome</keyword>
<dbReference type="SUPFAM" id="SSF110221">
    <property type="entry name" value="AbfB domain"/>
    <property type="match status" value="1"/>
</dbReference>
<evidence type="ECO:0000313" key="3">
    <source>
        <dbReference type="EMBL" id="CAH2051014.1"/>
    </source>
</evidence>
<evidence type="ECO:0000259" key="2">
    <source>
        <dbReference type="Pfam" id="PF20736"/>
    </source>
</evidence>
<reference evidence="3 4" key="1">
    <citation type="submission" date="2022-03" db="EMBL/GenBank/DDBJ databases">
        <authorList>
            <person name="Nunn A."/>
            <person name="Chopra R."/>
            <person name="Nunn A."/>
            <person name="Contreras Garrido A."/>
        </authorList>
    </citation>
    <scope>NUCLEOTIDE SEQUENCE [LARGE SCALE GENOMIC DNA]</scope>
</reference>
<dbReference type="AlphaFoldDB" id="A0AAU9RTD1"/>
<protein>
    <submittedName>
        <fullName evidence="3">Uncharacterized protein</fullName>
    </submittedName>
</protein>
<dbReference type="InterPro" id="IPR036195">
    <property type="entry name" value="AbfB_ABD_sf"/>
</dbReference>
<dbReference type="Proteomes" id="UP000836841">
    <property type="component" value="Unassembled WGS sequence"/>
</dbReference>